<sequence>MSGSIENLVLEHLKRFQAGQDRIERKLAEHTTRLGNIEIALAHVNRGIAQQEERAAEQSVRVDRLTERLERIERRLDLDMA</sequence>
<proteinExistence type="predicted"/>
<reference evidence="2 3" key="1">
    <citation type="submission" date="2020-06" db="EMBL/GenBank/DDBJ databases">
        <title>Synonyms of Asaia species.</title>
        <authorList>
            <person name="Sombolestani A."/>
        </authorList>
    </citation>
    <scope>NUCLEOTIDE SEQUENCE [LARGE SCALE GENOMIC DNA]</scope>
    <source>
        <strain evidence="2 3">LMG 27047</strain>
    </source>
</reference>
<dbReference type="Proteomes" id="UP001516351">
    <property type="component" value="Unassembled WGS sequence"/>
</dbReference>
<comment type="caution">
    <text evidence="2">The sequence shown here is derived from an EMBL/GenBank/DDBJ whole genome shotgun (WGS) entry which is preliminary data.</text>
</comment>
<accession>A0ABX2P8F0</accession>
<evidence type="ECO:0000256" key="1">
    <source>
        <dbReference type="SAM" id="Coils"/>
    </source>
</evidence>
<protein>
    <submittedName>
        <fullName evidence="2">Uncharacterized protein</fullName>
    </submittedName>
</protein>
<dbReference type="EMBL" id="JABXXV010000013">
    <property type="protein sequence ID" value="NVN48248.1"/>
    <property type="molecule type" value="Genomic_DNA"/>
</dbReference>
<name>A0ABX2P8F0_9PROT</name>
<feature type="coiled-coil region" evidence="1">
    <location>
        <begin position="48"/>
        <end position="75"/>
    </location>
</feature>
<organism evidence="2 3">
    <name type="scientific">Asaia spathodeae</name>
    <dbReference type="NCBI Taxonomy" id="657016"/>
    <lineage>
        <taxon>Bacteria</taxon>
        <taxon>Pseudomonadati</taxon>
        <taxon>Pseudomonadota</taxon>
        <taxon>Alphaproteobacteria</taxon>
        <taxon>Acetobacterales</taxon>
        <taxon>Acetobacteraceae</taxon>
        <taxon>Asaia</taxon>
    </lineage>
</organism>
<keyword evidence="3" id="KW-1185">Reference proteome</keyword>
<evidence type="ECO:0000313" key="3">
    <source>
        <dbReference type="Proteomes" id="UP001516351"/>
    </source>
</evidence>
<evidence type="ECO:0000313" key="2">
    <source>
        <dbReference type="EMBL" id="NVN48248.1"/>
    </source>
</evidence>
<keyword evidence="1" id="KW-0175">Coiled coil</keyword>
<dbReference type="RefSeq" id="WP_267311185.1">
    <property type="nucleotide sequence ID" value="NZ_JABXXU010000015.1"/>
</dbReference>
<gene>
    <name evidence="2" type="ORF">HW542_15725</name>
</gene>
<dbReference type="SUPFAM" id="SSF57997">
    <property type="entry name" value="Tropomyosin"/>
    <property type="match status" value="1"/>
</dbReference>